<dbReference type="InterPro" id="IPR050490">
    <property type="entry name" value="Bact_solute-bd_prot1"/>
</dbReference>
<dbReference type="SUPFAM" id="SSF53850">
    <property type="entry name" value="Periplasmic binding protein-like II"/>
    <property type="match status" value="1"/>
</dbReference>
<dbReference type="AlphaFoldDB" id="A0A8J7LES1"/>
<evidence type="ECO:0000313" key="2">
    <source>
        <dbReference type="Proteomes" id="UP000662314"/>
    </source>
</evidence>
<name>A0A8J7LES1_9NOST</name>
<dbReference type="Gene3D" id="3.40.190.10">
    <property type="entry name" value="Periplasmic binding protein-like II"/>
    <property type="match status" value="1"/>
</dbReference>
<accession>A0A8J7LES1</accession>
<comment type="caution">
    <text evidence="1">The sequence shown here is derived from an EMBL/GenBank/DDBJ whole genome shotgun (WGS) entry which is preliminary data.</text>
</comment>
<gene>
    <name evidence="1" type="ORF">I8752_19850</name>
</gene>
<dbReference type="PANTHER" id="PTHR43649">
    <property type="entry name" value="ARABINOSE-BINDING PROTEIN-RELATED"/>
    <property type="match status" value="1"/>
</dbReference>
<dbReference type="InterPro" id="IPR006059">
    <property type="entry name" value="SBP"/>
</dbReference>
<dbReference type="RefSeq" id="WP_214434020.1">
    <property type="nucleotide sequence ID" value="NZ_CAWPUQ010000019.1"/>
</dbReference>
<reference evidence="1 2" key="1">
    <citation type="journal article" date="2021" name="Int. J. Syst. Evol. Microbiol.">
        <title>Amazonocrinis nigriterrae gen. nov., sp. nov., Atlanticothrix silvestris gen. nov., sp. nov. and Dendronalium phyllosphericum gen. nov., sp. nov., nostocacean cyanobacteria from Brazilian environments.</title>
        <authorList>
            <person name="Alvarenga D.O."/>
            <person name="Andreote A.P.D."/>
            <person name="Branco L.H.Z."/>
            <person name="Delbaje E."/>
            <person name="Cruz R.B."/>
            <person name="Varani A.M."/>
            <person name="Fiore M.F."/>
        </authorList>
    </citation>
    <scope>NUCLEOTIDE SEQUENCE [LARGE SCALE GENOMIC DNA]</scope>
    <source>
        <strain evidence="1 2">CENA369</strain>
    </source>
</reference>
<dbReference type="PANTHER" id="PTHR43649:SF30">
    <property type="entry name" value="ABC TRANSPORTER SUBSTRATE-BINDING PROTEIN"/>
    <property type="match status" value="1"/>
</dbReference>
<keyword evidence="2" id="KW-1185">Reference proteome</keyword>
<sequence>MKIIFYIYKIKNIVRHFISYLWQRLFFAVVLSLCLLFLYSCHSAAPKDKDVIHLTLWQGISPPANRDVFEKLVDKFNQTHTDIYVESIYAGQPDQQLPKILTAVVGNVPPDILLFNPQITGQFVELEAILPLEDWFKKLPLKSEITPTLFEELQLNGHIWSVPLTTANIGIFYRPKLFEAAGITQTPQTWEELRQVAKKLTIDRNGDNQPEQYGILLPLGKAEWTVFSWFPFLLSAGGEVVTDNRPNLTNPGAIAALKFWQDLLKDGSATLSPSERGYEEDAFIAGRVAMQITGPWTYIMKSKVDYQVFPIPASVKHATVTATQNLYLMKTTPAREQAALKFLEYVLSEEFQTQWSIGTGFLPVNIKSAQSQAYQEFLQQKPVLKVFLDQMSVSGSRPIIPGYSRLSDSLGRAIEATMLGASPETALKKAQANLDLIWDTVQSGGKGK</sequence>
<dbReference type="CDD" id="cd14748">
    <property type="entry name" value="PBP2_UgpB"/>
    <property type="match status" value="1"/>
</dbReference>
<proteinExistence type="predicted"/>
<dbReference type="EMBL" id="JAECZA010000115">
    <property type="protein sequence ID" value="MBH8575227.1"/>
    <property type="molecule type" value="Genomic_DNA"/>
</dbReference>
<organism evidence="1 2">
    <name type="scientific">Dendronalium phyllosphericum CENA369</name>
    <dbReference type="NCBI Taxonomy" id="1725256"/>
    <lineage>
        <taxon>Bacteria</taxon>
        <taxon>Bacillati</taxon>
        <taxon>Cyanobacteriota</taxon>
        <taxon>Cyanophyceae</taxon>
        <taxon>Nostocales</taxon>
        <taxon>Nostocaceae</taxon>
        <taxon>Dendronalium</taxon>
        <taxon>Dendronalium phyllosphericum</taxon>
    </lineage>
</organism>
<dbReference type="Proteomes" id="UP000662314">
    <property type="component" value="Unassembled WGS sequence"/>
</dbReference>
<dbReference type="Pfam" id="PF13416">
    <property type="entry name" value="SBP_bac_8"/>
    <property type="match status" value="1"/>
</dbReference>
<protein>
    <submittedName>
        <fullName evidence="1">ABC transporter substrate-binding protein</fullName>
    </submittedName>
</protein>
<evidence type="ECO:0000313" key="1">
    <source>
        <dbReference type="EMBL" id="MBH8575227.1"/>
    </source>
</evidence>